<dbReference type="AlphaFoldDB" id="A0A2T3ANB6"/>
<sequence>MEKSHGGFWRLACCPQGPRFVFAKPRFTPPLLDVALVANSARMTDDNPGTASNSSSAILLLITSHALRPKLHRLLRDHQYRLVAAGRERCLLSCLATVHCSTSWSGACPTNTNSGRKKHLDWAESLAVGIATERQWNVDSHANDSYNIASNDRQHVCYFASGCVTRSVIVVVVASARGPKIAAGSLIGEPKMWKGWLGLFRP</sequence>
<protein>
    <submittedName>
        <fullName evidence="1">Uncharacterized protein</fullName>
    </submittedName>
</protein>
<name>A0A2T3ANB6_9PEZI</name>
<dbReference type="InParanoid" id="A0A2T3ANB6"/>
<dbReference type="Proteomes" id="UP000241462">
    <property type="component" value="Unassembled WGS sequence"/>
</dbReference>
<evidence type="ECO:0000313" key="2">
    <source>
        <dbReference type="Proteomes" id="UP000241462"/>
    </source>
</evidence>
<keyword evidence="2" id="KW-1185">Reference proteome</keyword>
<reference evidence="1 2" key="1">
    <citation type="journal article" date="2018" name="Mycol. Prog.">
        <title>Coniella lustricola, a new species from submerged detritus.</title>
        <authorList>
            <person name="Raudabaugh D.B."/>
            <person name="Iturriaga T."/>
            <person name="Carver A."/>
            <person name="Mondo S."/>
            <person name="Pangilinan J."/>
            <person name="Lipzen A."/>
            <person name="He G."/>
            <person name="Amirebrahimi M."/>
            <person name="Grigoriev I.V."/>
            <person name="Miller A.N."/>
        </authorList>
    </citation>
    <scope>NUCLEOTIDE SEQUENCE [LARGE SCALE GENOMIC DNA]</scope>
    <source>
        <strain evidence="1 2">B22-T-1</strain>
    </source>
</reference>
<gene>
    <name evidence="1" type="ORF">BD289DRAFT_419550</name>
</gene>
<dbReference type="EMBL" id="KZ678372">
    <property type="protein sequence ID" value="PSS05116.1"/>
    <property type="molecule type" value="Genomic_DNA"/>
</dbReference>
<evidence type="ECO:0000313" key="1">
    <source>
        <dbReference type="EMBL" id="PSS05116.1"/>
    </source>
</evidence>
<proteinExistence type="predicted"/>
<accession>A0A2T3ANB6</accession>
<organism evidence="1 2">
    <name type="scientific">Coniella lustricola</name>
    <dbReference type="NCBI Taxonomy" id="2025994"/>
    <lineage>
        <taxon>Eukaryota</taxon>
        <taxon>Fungi</taxon>
        <taxon>Dikarya</taxon>
        <taxon>Ascomycota</taxon>
        <taxon>Pezizomycotina</taxon>
        <taxon>Sordariomycetes</taxon>
        <taxon>Sordariomycetidae</taxon>
        <taxon>Diaporthales</taxon>
        <taxon>Schizoparmaceae</taxon>
        <taxon>Coniella</taxon>
    </lineage>
</organism>